<feature type="region of interest" description="Disordered" evidence="1">
    <location>
        <begin position="71"/>
        <end position="120"/>
    </location>
</feature>
<dbReference type="GO" id="GO:0046578">
    <property type="term" value="P:regulation of Ras protein signal transduction"/>
    <property type="evidence" value="ECO:0007669"/>
    <property type="project" value="TreeGrafter"/>
</dbReference>
<feature type="compositionally biased region" description="Low complexity" evidence="1">
    <location>
        <begin position="76"/>
        <end position="87"/>
    </location>
</feature>
<evidence type="ECO:0000313" key="3">
    <source>
        <dbReference type="EMBL" id="GIX94264.1"/>
    </source>
</evidence>
<dbReference type="GO" id="GO:0097060">
    <property type="term" value="C:synaptic membrane"/>
    <property type="evidence" value="ECO:0007669"/>
    <property type="project" value="TreeGrafter"/>
</dbReference>
<evidence type="ECO:0000259" key="2">
    <source>
        <dbReference type="PROSITE" id="PS50238"/>
    </source>
</evidence>
<feature type="domain" description="Rho-GAP" evidence="2">
    <location>
        <begin position="1"/>
        <end position="71"/>
    </location>
</feature>
<comment type="caution">
    <text evidence="3">The sequence shown here is derived from an EMBL/GenBank/DDBJ whole genome shotgun (WGS) entry which is preliminary data.</text>
</comment>
<dbReference type="Pfam" id="PF00620">
    <property type="entry name" value="RhoGAP"/>
    <property type="match status" value="1"/>
</dbReference>
<dbReference type="EMBL" id="BPLQ01002587">
    <property type="protein sequence ID" value="GIX94264.1"/>
    <property type="molecule type" value="Genomic_DNA"/>
</dbReference>
<proteinExistence type="predicted"/>
<dbReference type="PROSITE" id="PS50238">
    <property type="entry name" value="RHOGAP"/>
    <property type="match status" value="1"/>
</dbReference>
<accession>A0AAV4PCC2</accession>
<dbReference type="PANTHER" id="PTHR46150:SF3">
    <property type="entry name" value="RHO GTPASE-ACTIVATING PROTEIN 100F"/>
    <property type="match status" value="1"/>
</dbReference>
<keyword evidence="4" id="KW-1185">Reference proteome</keyword>
<dbReference type="GO" id="GO:0005096">
    <property type="term" value="F:GTPase activator activity"/>
    <property type="evidence" value="ECO:0007669"/>
    <property type="project" value="TreeGrafter"/>
</dbReference>
<dbReference type="InterPro" id="IPR052118">
    <property type="entry name" value="Rho-GAP_regulator"/>
</dbReference>
<dbReference type="GO" id="GO:0030030">
    <property type="term" value="P:cell projection organization"/>
    <property type="evidence" value="ECO:0007669"/>
    <property type="project" value="TreeGrafter"/>
</dbReference>
<dbReference type="InterPro" id="IPR008936">
    <property type="entry name" value="Rho_GTPase_activation_prot"/>
</dbReference>
<organism evidence="3 4">
    <name type="scientific">Caerostris darwini</name>
    <dbReference type="NCBI Taxonomy" id="1538125"/>
    <lineage>
        <taxon>Eukaryota</taxon>
        <taxon>Metazoa</taxon>
        <taxon>Ecdysozoa</taxon>
        <taxon>Arthropoda</taxon>
        <taxon>Chelicerata</taxon>
        <taxon>Arachnida</taxon>
        <taxon>Araneae</taxon>
        <taxon>Araneomorphae</taxon>
        <taxon>Entelegynae</taxon>
        <taxon>Araneoidea</taxon>
        <taxon>Araneidae</taxon>
        <taxon>Caerostris</taxon>
    </lineage>
</organism>
<dbReference type="GO" id="GO:0007165">
    <property type="term" value="P:signal transduction"/>
    <property type="evidence" value="ECO:0007669"/>
    <property type="project" value="InterPro"/>
</dbReference>
<dbReference type="AlphaFoldDB" id="A0AAV4PCC2"/>
<protein>
    <submittedName>
        <fullName evidence="3">Rho GTPase-activating protein 100F</fullName>
    </submittedName>
</protein>
<dbReference type="PANTHER" id="PTHR46150">
    <property type="entry name" value="RHO GTPASE-ACTIVATING PROTEIN 100F"/>
    <property type="match status" value="1"/>
</dbReference>
<dbReference type="SUPFAM" id="SSF48350">
    <property type="entry name" value="GTPase activation domain, GAP"/>
    <property type="match status" value="1"/>
</dbReference>
<dbReference type="InterPro" id="IPR000198">
    <property type="entry name" value="RhoGAP_dom"/>
</dbReference>
<gene>
    <name evidence="3" type="primary">RhoGAP100F_2</name>
    <name evidence="3" type="ORF">CDAR_562071</name>
</gene>
<dbReference type="GO" id="GO:0016477">
    <property type="term" value="P:cell migration"/>
    <property type="evidence" value="ECO:0007669"/>
    <property type="project" value="TreeGrafter"/>
</dbReference>
<evidence type="ECO:0000313" key="4">
    <source>
        <dbReference type="Proteomes" id="UP001054837"/>
    </source>
</evidence>
<reference evidence="3 4" key="1">
    <citation type="submission" date="2021-06" db="EMBL/GenBank/DDBJ databases">
        <title>Caerostris darwini draft genome.</title>
        <authorList>
            <person name="Kono N."/>
            <person name="Arakawa K."/>
        </authorList>
    </citation>
    <scope>NUCLEOTIDE SEQUENCE [LARGE SCALE GENOMIC DNA]</scope>
</reference>
<evidence type="ECO:0000256" key="1">
    <source>
        <dbReference type="SAM" id="MobiDB-lite"/>
    </source>
</evidence>
<dbReference type="Proteomes" id="UP001054837">
    <property type="component" value="Unassembled WGS sequence"/>
</dbReference>
<sequence length="120" mass="12812">MVTACCTVLYLMDHLKLVTSHSERNKMSSQSLAICFGPVVMCHTETGAPVAELRKPIEIFKYLLEIWPAKRALPPGSGSSNSSGSNGVPEERTQAGGGRGTPAKKPVTWGGQRPLPESSC</sequence>
<name>A0AAV4PCC2_9ARAC</name>
<dbReference type="Gene3D" id="1.10.555.10">
    <property type="entry name" value="Rho GTPase activation protein"/>
    <property type="match status" value="1"/>
</dbReference>